<dbReference type="EMBL" id="KZ506456">
    <property type="protein sequence ID" value="PKU39563.1"/>
    <property type="molecule type" value="Genomic_DNA"/>
</dbReference>
<dbReference type="AlphaFoldDB" id="A0A2I0U0U7"/>
<keyword evidence="2" id="KW-1185">Reference proteome</keyword>
<protein>
    <submittedName>
        <fullName evidence="1">Uncharacterized protein</fullName>
    </submittedName>
</protein>
<evidence type="ECO:0000313" key="2">
    <source>
        <dbReference type="Proteomes" id="UP000233556"/>
    </source>
</evidence>
<name>A0A2I0U0U7_LIMLA</name>
<dbReference type="OrthoDB" id="3549872at2759"/>
<reference evidence="2" key="2">
    <citation type="submission" date="2017-12" db="EMBL/GenBank/DDBJ databases">
        <title>Genome sequence of the Bar-tailed Godwit (Limosa lapponica baueri).</title>
        <authorList>
            <person name="Lima N.C.B."/>
            <person name="Parody-Merino A.M."/>
            <person name="Battley P.F."/>
            <person name="Fidler A.E."/>
            <person name="Prosdocimi F."/>
        </authorList>
    </citation>
    <scope>NUCLEOTIDE SEQUENCE [LARGE SCALE GENOMIC DNA]</scope>
</reference>
<gene>
    <name evidence="1" type="ORF">llap_10134</name>
</gene>
<proteinExistence type="predicted"/>
<sequence>MSQQCVQVAKKANSILPCISNSVASRTGEVIVPLYLALGLSWQPGKVSLEFSLMCVEKFQHRCYIMPKPDSAVGFSRLP</sequence>
<dbReference type="Proteomes" id="UP000233556">
    <property type="component" value="Unassembled WGS sequence"/>
</dbReference>
<organism evidence="1 2">
    <name type="scientific">Limosa lapponica baueri</name>
    <dbReference type="NCBI Taxonomy" id="1758121"/>
    <lineage>
        <taxon>Eukaryota</taxon>
        <taxon>Metazoa</taxon>
        <taxon>Chordata</taxon>
        <taxon>Craniata</taxon>
        <taxon>Vertebrata</taxon>
        <taxon>Euteleostomi</taxon>
        <taxon>Archelosauria</taxon>
        <taxon>Archosauria</taxon>
        <taxon>Dinosauria</taxon>
        <taxon>Saurischia</taxon>
        <taxon>Theropoda</taxon>
        <taxon>Coelurosauria</taxon>
        <taxon>Aves</taxon>
        <taxon>Neognathae</taxon>
        <taxon>Neoaves</taxon>
        <taxon>Charadriiformes</taxon>
        <taxon>Scolopacidae</taxon>
        <taxon>Limosa</taxon>
    </lineage>
</organism>
<evidence type="ECO:0000313" key="1">
    <source>
        <dbReference type="EMBL" id="PKU39563.1"/>
    </source>
</evidence>
<accession>A0A2I0U0U7</accession>
<reference evidence="2" key="1">
    <citation type="submission" date="2017-11" db="EMBL/GenBank/DDBJ databases">
        <authorList>
            <person name="Lima N.C."/>
            <person name="Parody-Merino A.M."/>
            <person name="Battley P.F."/>
            <person name="Fidler A.E."/>
            <person name="Prosdocimi F."/>
        </authorList>
    </citation>
    <scope>NUCLEOTIDE SEQUENCE [LARGE SCALE GENOMIC DNA]</scope>
</reference>